<reference evidence="3" key="1">
    <citation type="journal article" date="2019" name="Curr. Biol.">
        <title>Genome Sequence of Striga asiatica Provides Insight into the Evolution of Plant Parasitism.</title>
        <authorList>
            <person name="Yoshida S."/>
            <person name="Kim S."/>
            <person name="Wafula E.K."/>
            <person name="Tanskanen J."/>
            <person name="Kim Y.M."/>
            <person name="Honaas L."/>
            <person name="Yang Z."/>
            <person name="Spallek T."/>
            <person name="Conn C.E."/>
            <person name="Ichihashi Y."/>
            <person name="Cheong K."/>
            <person name="Cui S."/>
            <person name="Der J.P."/>
            <person name="Gundlach H."/>
            <person name="Jiao Y."/>
            <person name="Hori C."/>
            <person name="Ishida J.K."/>
            <person name="Kasahara H."/>
            <person name="Kiba T."/>
            <person name="Kim M.S."/>
            <person name="Koo N."/>
            <person name="Laohavisit A."/>
            <person name="Lee Y.H."/>
            <person name="Lumba S."/>
            <person name="McCourt P."/>
            <person name="Mortimer J.C."/>
            <person name="Mutuku J.M."/>
            <person name="Nomura T."/>
            <person name="Sasaki-Sekimoto Y."/>
            <person name="Seto Y."/>
            <person name="Wang Y."/>
            <person name="Wakatake T."/>
            <person name="Sakakibara H."/>
            <person name="Demura T."/>
            <person name="Yamaguchi S."/>
            <person name="Yoneyama K."/>
            <person name="Manabe R.I."/>
            <person name="Nelson D.C."/>
            <person name="Schulman A.H."/>
            <person name="Timko M.P."/>
            <person name="dePamphilis C.W."/>
            <person name="Choi D."/>
            <person name="Shirasu K."/>
        </authorList>
    </citation>
    <scope>NUCLEOTIDE SEQUENCE [LARGE SCALE GENOMIC DNA]</scope>
    <source>
        <strain evidence="3">cv. UVA1</strain>
    </source>
</reference>
<sequence>MYLQSTFEAKSSSFWNSRSPCSDPESMSLTATREAARTGSPEPYGAEAALAEAEGRGEIGGGAAEEGVREAVGGLLGVGVGGARRRALPADPPEAEDEEEEDGERCRQAAGQRREEMVGPVGRRRRRGKEAAGGHDGNFIGESGVGVCRLSRRLILPDGGFGRLTRDFGLGAHGKSNPTRFAASDRRSVDDPLVGDPNFTASSKNPDRSNKHSSWGFY</sequence>
<comment type="caution">
    <text evidence="2">The sequence shown here is derived from an EMBL/GenBank/DDBJ whole genome shotgun (WGS) entry which is preliminary data.</text>
</comment>
<feature type="region of interest" description="Disordered" evidence="1">
    <location>
        <begin position="1"/>
        <end position="42"/>
    </location>
</feature>
<dbReference type="Proteomes" id="UP000325081">
    <property type="component" value="Unassembled WGS sequence"/>
</dbReference>
<name>A0A5A7PQF5_STRAF</name>
<feature type="region of interest" description="Disordered" evidence="1">
    <location>
        <begin position="174"/>
        <end position="218"/>
    </location>
</feature>
<feature type="region of interest" description="Disordered" evidence="1">
    <location>
        <begin position="81"/>
        <end position="143"/>
    </location>
</feature>
<dbReference type="AlphaFoldDB" id="A0A5A7PQF5"/>
<dbReference type="EMBL" id="BKCP01004960">
    <property type="protein sequence ID" value="GER34994.1"/>
    <property type="molecule type" value="Genomic_DNA"/>
</dbReference>
<proteinExistence type="predicted"/>
<organism evidence="2 3">
    <name type="scientific">Striga asiatica</name>
    <name type="common">Asiatic witchweed</name>
    <name type="synonym">Buchnera asiatica</name>
    <dbReference type="NCBI Taxonomy" id="4170"/>
    <lineage>
        <taxon>Eukaryota</taxon>
        <taxon>Viridiplantae</taxon>
        <taxon>Streptophyta</taxon>
        <taxon>Embryophyta</taxon>
        <taxon>Tracheophyta</taxon>
        <taxon>Spermatophyta</taxon>
        <taxon>Magnoliopsida</taxon>
        <taxon>eudicotyledons</taxon>
        <taxon>Gunneridae</taxon>
        <taxon>Pentapetalae</taxon>
        <taxon>asterids</taxon>
        <taxon>lamiids</taxon>
        <taxon>Lamiales</taxon>
        <taxon>Orobanchaceae</taxon>
        <taxon>Buchnereae</taxon>
        <taxon>Striga</taxon>
    </lineage>
</organism>
<keyword evidence="3" id="KW-1185">Reference proteome</keyword>
<evidence type="ECO:0000256" key="1">
    <source>
        <dbReference type="SAM" id="MobiDB-lite"/>
    </source>
</evidence>
<evidence type="ECO:0000313" key="2">
    <source>
        <dbReference type="EMBL" id="GER34994.1"/>
    </source>
</evidence>
<feature type="compositionally biased region" description="Basic and acidic residues" evidence="1">
    <location>
        <begin position="104"/>
        <end position="117"/>
    </location>
</feature>
<accession>A0A5A7PQF5</accession>
<gene>
    <name evidence="2" type="ORF">STAS_11246</name>
</gene>
<protein>
    <submittedName>
        <fullName evidence="2">Uncharacterized protein</fullName>
    </submittedName>
</protein>
<evidence type="ECO:0000313" key="3">
    <source>
        <dbReference type="Proteomes" id="UP000325081"/>
    </source>
</evidence>
<feature type="compositionally biased region" description="Polar residues" evidence="1">
    <location>
        <begin position="1"/>
        <end position="31"/>
    </location>
</feature>
<feature type="compositionally biased region" description="Acidic residues" evidence="1">
    <location>
        <begin position="93"/>
        <end position="103"/>
    </location>
</feature>